<organism evidence="2 3">
    <name type="scientific">Sanguibacter hominis ATCC BAA-789</name>
    <dbReference type="NCBI Taxonomy" id="1312740"/>
    <lineage>
        <taxon>Bacteria</taxon>
        <taxon>Bacillati</taxon>
        <taxon>Actinomycetota</taxon>
        <taxon>Actinomycetes</taxon>
        <taxon>Micrococcales</taxon>
        <taxon>Sanguibacteraceae</taxon>
        <taxon>Sanguibacter</taxon>
    </lineage>
</organism>
<sequence length="578" mass="56269">MTDDERTDDAVDAEPTATDESGPEPARGAEAPAPRRAVGAAVLRGFTGVLVVGLTVGVAYGAGLVAPEETTAAPATTVDLVPATTPLVCAGPTQLVTTDAATDPGFDPAPVGTTSLVTGAVLPPTTIADPVLRTLDEGTVGAPVAAGAGASVFGVAVASGTAVWSVPAADGSVHTAATASSVTAAGDLRGLAATGCQAPAIDHWLVAGGTEVGSSTRLVVQNPSRTPATVEIEVFGPAGRVDLAGPAILPVPAGGATTTLLEGVAAGQRRVAVHVRASGALVATHLQVSALDGVRPLGVDLVGAGAEPSTRQVLAGVVTPGSAVGDDGPVVRLLAPEQATTARLAIYGPAGRVLLPGADDATLEAGAVTDVSLAGLPAGSYDVLVESDAPVVAAASTRTPGTEGDDVATLTSQDPGTAPVQAAAALPSGLRPTVVLGAVPESVDAVPGALVAGLDATTPPASEDAAAAAGVRAQVVALDRAGNVVYDQVVELPAGATRDLPVGATLPGVDVASVLVREVDTSGAPVAGATTRLVWSVRLTADAQDGTVDGLVASLSPTPLRSAGTEIILREGLRAGLD</sequence>
<comment type="caution">
    <text evidence="2">The sequence shown here is derived from an EMBL/GenBank/DDBJ whole genome shotgun (WGS) entry which is preliminary data.</text>
</comment>
<proteinExistence type="predicted"/>
<dbReference type="Pfam" id="PF18986">
    <property type="entry name" value="DUF5719"/>
    <property type="match status" value="1"/>
</dbReference>
<gene>
    <name evidence="2" type="ORF">HF995_10715</name>
</gene>
<feature type="compositionally biased region" description="Low complexity" evidence="1">
    <location>
        <begin position="23"/>
        <end position="34"/>
    </location>
</feature>
<evidence type="ECO:0000313" key="3">
    <source>
        <dbReference type="Proteomes" id="UP000774283"/>
    </source>
</evidence>
<keyword evidence="3" id="KW-1185">Reference proteome</keyword>
<evidence type="ECO:0000256" key="1">
    <source>
        <dbReference type="SAM" id="MobiDB-lite"/>
    </source>
</evidence>
<dbReference type="EMBL" id="JAAXOW010000003">
    <property type="protein sequence ID" value="NKX93734.1"/>
    <property type="molecule type" value="Genomic_DNA"/>
</dbReference>
<dbReference type="InterPro" id="IPR043777">
    <property type="entry name" value="DUF5719"/>
</dbReference>
<accession>A0A9X5FG22</accession>
<dbReference type="Proteomes" id="UP000774283">
    <property type="component" value="Unassembled WGS sequence"/>
</dbReference>
<protein>
    <submittedName>
        <fullName evidence="2">Uncharacterized protein</fullName>
    </submittedName>
</protein>
<feature type="region of interest" description="Disordered" evidence="1">
    <location>
        <begin position="1"/>
        <end position="34"/>
    </location>
</feature>
<name>A0A9X5FG22_9MICO</name>
<evidence type="ECO:0000313" key="2">
    <source>
        <dbReference type="EMBL" id="NKX93734.1"/>
    </source>
</evidence>
<feature type="compositionally biased region" description="Acidic residues" evidence="1">
    <location>
        <begin position="1"/>
        <end position="12"/>
    </location>
</feature>
<dbReference type="RefSeq" id="WP_168447790.1">
    <property type="nucleotide sequence ID" value="NZ_JAAXOW010000003.1"/>
</dbReference>
<dbReference type="AlphaFoldDB" id="A0A9X5FG22"/>
<reference evidence="2 3" key="1">
    <citation type="submission" date="2020-04" db="EMBL/GenBank/DDBJ databases">
        <title>MicrobeNet Type strains.</title>
        <authorList>
            <person name="Nicholson A.C."/>
        </authorList>
    </citation>
    <scope>NUCLEOTIDE SEQUENCE [LARGE SCALE GENOMIC DNA]</scope>
    <source>
        <strain evidence="2 3">ATCC BAA-789</strain>
    </source>
</reference>